<name>A0A0D0C8Z4_9AGAR</name>
<sequence length="78" mass="8720">MRSPLVFFLFLCESAFLILLRSCSPVVLVPSILPTPLAWLINFFSTTFAPARPALLSPRAQNIFLRFSCSIDLIDCVT</sequence>
<organism evidence="1 2">
    <name type="scientific">Collybiopsis luxurians FD-317 M1</name>
    <dbReference type="NCBI Taxonomy" id="944289"/>
    <lineage>
        <taxon>Eukaryota</taxon>
        <taxon>Fungi</taxon>
        <taxon>Dikarya</taxon>
        <taxon>Basidiomycota</taxon>
        <taxon>Agaricomycotina</taxon>
        <taxon>Agaricomycetes</taxon>
        <taxon>Agaricomycetidae</taxon>
        <taxon>Agaricales</taxon>
        <taxon>Marasmiineae</taxon>
        <taxon>Omphalotaceae</taxon>
        <taxon>Collybiopsis</taxon>
        <taxon>Collybiopsis luxurians</taxon>
    </lineage>
</organism>
<keyword evidence="2" id="KW-1185">Reference proteome</keyword>
<accession>A0A0D0C8Z4</accession>
<protein>
    <submittedName>
        <fullName evidence="1">Unplaced genomic scaffold GYMLUscaffold_68, whole genome shotgun sequence</fullName>
    </submittedName>
</protein>
<dbReference type="HOGENOM" id="CLU_2622283_0_0_1"/>
<dbReference type="EMBL" id="KN834816">
    <property type="protein sequence ID" value="KIK54422.1"/>
    <property type="molecule type" value="Genomic_DNA"/>
</dbReference>
<reference evidence="1 2" key="1">
    <citation type="submission" date="2014-04" db="EMBL/GenBank/DDBJ databases">
        <title>Evolutionary Origins and Diversification of the Mycorrhizal Mutualists.</title>
        <authorList>
            <consortium name="DOE Joint Genome Institute"/>
            <consortium name="Mycorrhizal Genomics Consortium"/>
            <person name="Kohler A."/>
            <person name="Kuo A."/>
            <person name="Nagy L.G."/>
            <person name="Floudas D."/>
            <person name="Copeland A."/>
            <person name="Barry K.W."/>
            <person name="Cichocki N."/>
            <person name="Veneault-Fourrey C."/>
            <person name="LaButti K."/>
            <person name="Lindquist E.A."/>
            <person name="Lipzen A."/>
            <person name="Lundell T."/>
            <person name="Morin E."/>
            <person name="Murat C."/>
            <person name="Riley R."/>
            <person name="Ohm R."/>
            <person name="Sun H."/>
            <person name="Tunlid A."/>
            <person name="Henrissat B."/>
            <person name="Grigoriev I.V."/>
            <person name="Hibbett D.S."/>
            <person name="Martin F."/>
        </authorList>
    </citation>
    <scope>NUCLEOTIDE SEQUENCE [LARGE SCALE GENOMIC DNA]</scope>
    <source>
        <strain evidence="1 2">FD-317 M1</strain>
    </source>
</reference>
<gene>
    <name evidence="1" type="ORF">GYMLUDRAFT_904849</name>
</gene>
<evidence type="ECO:0000313" key="1">
    <source>
        <dbReference type="EMBL" id="KIK54422.1"/>
    </source>
</evidence>
<evidence type="ECO:0000313" key="2">
    <source>
        <dbReference type="Proteomes" id="UP000053593"/>
    </source>
</evidence>
<dbReference type="AlphaFoldDB" id="A0A0D0C8Z4"/>
<proteinExistence type="predicted"/>
<dbReference type="Proteomes" id="UP000053593">
    <property type="component" value="Unassembled WGS sequence"/>
</dbReference>